<feature type="binding site" description="in other chain" evidence="10">
    <location>
        <position position="55"/>
    </location>
    <ligand>
        <name>L-methionine</name>
        <dbReference type="ChEBI" id="CHEBI:57844"/>
        <note>ligand shared between two neighboring subunits</note>
    </ligand>
</feature>
<dbReference type="PANTHER" id="PTHR11964">
    <property type="entry name" value="S-ADENOSYLMETHIONINE SYNTHETASE"/>
    <property type="match status" value="1"/>
</dbReference>
<evidence type="ECO:0000256" key="2">
    <source>
        <dbReference type="ARBA" id="ARBA00009685"/>
    </source>
</evidence>
<keyword evidence="6 10" id="KW-0547">Nucleotide-binding</keyword>
<evidence type="ECO:0000256" key="8">
    <source>
        <dbReference type="ARBA" id="ARBA00022842"/>
    </source>
</evidence>
<feature type="binding site" description="in other chain" evidence="10">
    <location>
        <begin position="269"/>
        <end position="270"/>
    </location>
    <ligand>
        <name>ATP</name>
        <dbReference type="ChEBI" id="CHEBI:30616"/>
        <note>ligand shared between two neighboring subunits</note>
    </ligand>
</feature>
<comment type="subcellular location">
    <subcellularLocation>
        <location evidence="10 11">Cytoplasm</location>
    </subcellularLocation>
</comment>
<dbReference type="AlphaFoldDB" id="A0A378RQF6"/>
<protein>
    <recommendedName>
        <fullName evidence="10">S-adenosylmethionine synthase</fullName>
        <shortName evidence="10">AdoMet synthase</shortName>
        <ecNumber evidence="10">2.5.1.6</ecNumber>
    </recommendedName>
    <alternativeName>
        <fullName evidence="10">MAT</fullName>
    </alternativeName>
    <alternativeName>
        <fullName evidence="10">Methionine adenosyltransferase</fullName>
    </alternativeName>
</protein>
<keyword evidence="4 10" id="KW-0808">Transferase</keyword>
<dbReference type="EMBL" id="UGQL01000001">
    <property type="protein sequence ID" value="STZ27890.1"/>
    <property type="molecule type" value="Genomic_DNA"/>
</dbReference>
<evidence type="ECO:0000256" key="6">
    <source>
        <dbReference type="ARBA" id="ARBA00022741"/>
    </source>
</evidence>
<evidence type="ECO:0000256" key="10">
    <source>
        <dbReference type="HAMAP-Rule" id="MF_00086"/>
    </source>
</evidence>
<evidence type="ECO:0000313" key="16">
    <source>
        <dbReference type="EMBL" id="STZ27890.1"/>
    </source>
</evidence>
<keyword evidence="8 10" id="KW-0460">Magnesium</keyword>
<dbReference type="Pfam" id="PF00438">
    <property type="entry name" value="S-AdoMet_synt_N"/>
    <property type="match status" value="1"/>
</dbReference>
<evidence type="ECO:0000256" key="11">
    <source>
        <dbReference type="RuleBase" id="RU000542"/>
    </source>
</evidence>
<feature type="binding site" evidence="10">
    <location>
        <position position="263"/>
    </location>
    <ligand>
        <name>L-methionine</name>
        <dbReference type="ChEBI" id="CHEBI:57844"/>
        <note>ligand shared between two neighboring subunits</note>
    </ligand>
</feature>
<feature type="binding site" evidence="10">
    <location>
        <position position="16"/>
    </location>
    <ligand>
        <name>Mg(2+)</name>
        <dbReference type="ChEBI" id="CHEBI:18420"/>
    </ligand>
</feature>
<dbReference type="PROSITE" id="PS00376">
    <property type="entry name" value="ADOMET_SYNTHASE_1"/>
    <property type="match status" value="1"/>
</dbReference>
<dbReference type="RefSeq" id="WP_115090740.1">
    <property type="nucleotide sequence ID" value="NZ_CP068107.1"/>
</dbReference>
<evidence type="ECO:0000256" key="1">
    <source>
        <dbReference type="ARBA" id="ARBA00005224"/>
    </source>
</evidence>
<dbReference type="Proteomes" id="UP000255024">
    <property type="component" value="Unassembled WGS sequence"/>
</dbReference>
<feature type="binding site" evidence="10">
    <location>
        <position position="290"/>
    </location>
    <ligand>
        <name>ATP</name>
        <dbReference type="ChEBI" id="CHEBI:30616"/>
        <note>ligand shared between two neighboring subunits</note>
    </ligand>
</feature>
<evidence type="ECO:0000256" key="9">
    <source>
        <dbReference type="ARBA" id="ARBA00022958"/>
    </source>
</evidence>
<dbReference type="InterPro" id="IPR022629">
    <property type="entry name" value="S-AdoMet_synt_central"/>
</dbReference>
<dbReference type="PROSITE" id="PS00377">
    <property type="entry name" value="ADOMET_SYNTHASE_2"/>
    <property type="match status" value="1"/>
</dbReference>
<dbReference type="NCBIfam" id="TIGR01034">
    <property type="entry name" value="metK"/>
    <property type="match status" value="1"/>
</dbReference>
<comment type="catalytic activity">
    <reaction evidence="10">
        <text>L-methionine + ATP + H2O = S-adenosyl-L-methionine + phosphate + diphosphate</text>
        <dbReference type="Rhea" id="RHEA:21080"/>
        <dbReference type="ChEBI" id="CHEBI:15377"/>
        <dbReference type="ChEBI" id="CHEBI:30616"/>
        <dbReference type="ChEBI" id="CHEBI:33019"/>
        <dbReference type="ChEBI" id="CHEBI:43474"/>
        <dbReference type="ChEBI" id="CHEBI:57844"/>
        <dbReference type="ChEBI" id="CHEBI:59789"/>
        <dbReference type="EC" id="2.5.1.6"/>
    </reaction>
</comment>
<dbReference type="Pfam" id="PF02772">
    <property type="entry name" value="S-AdoMet_synt_M"/>
    <property type="match status" value="1"/>
</dbReference>
<comment type="similarity">
    <text evidence="2 10 12">Belongs to the AdoMet synthase family.</text>
</comment>
<dbReference type="InterPro" id="IPR022630">
    <property type="entry name" value="S-AdoMet_synt_C"/>
</dbReference>
<keyword evidence="5 10" id="KW-0479">Metal-binding</keyword>
<comment type="caution">
    <text evidence="10">Lacks conserved residue(s) required for the propagation of feature annotation.</text>
</comment>
<feature type="binding site" description="in other chain" evidence="10">
    <location>
        <position position="294"/>
    </location>
    <ligand>
        <name>L-methionine</name>
        <dbReference type="ChEBI" id="CHEBI:57844"/>
        <note>ligand shared between two neighboring subunits</note>
    </ligand>
</feature>
<feature type="binding site" description="in other chain" evidence="10">
    <location>
        <begin position="164"/>
        <end position="166"/>
    </location>
    <ligand>
        <name>ATP</name>
        <dbReference type="ChEBI" id="CHEBI:30616"/>
        <note>ligand shared between two neighboring subunits</note>
    </ligand>
</feature>
<gene>
    <name evidence="10 16" type="primary">metK</name>
    <name evidence="16" type="ORF">NCTC11179_01428</name>
</gene>
<feature type="binding site" evidence="10">
    <location>
        <position position="286"/>
    </location>
    <ligand>
        <name>ATP</name>
        <dbReference type="ChEBI" id="CHEBI:30616"/>
        <note>ligand shared between two neighboring subunits</note>
    </ligand>
</feature>
<keyword evidence="3 10" id="KW-0554">One-carbon metabolism</keyword>
<sequence length="430" mass="47410">MAYYFTSESVSEGHPDKIADQISDALIDNFLAFDLESKVACETLVTTGQVILAGEVKSKTYLDVQQIARDVINKIGYTKSEYMFDGNSCGILSAIHEQSAEISQGVERTNKEDQGAGDQGMMFGYASTETEDYMPLALDLSHKLLQELAVIRRENKEVTYLRPDAKSQVTLEYNDDNKPVRIVTIVLSTQHDDFITAENATPEAKAKAETAMQAQIKKDIIAVLIPRVLAKYPQYQYLFESTEEIEFLINPTGVFIIGGPHGDTGLTGRKIIVDTYGGKGAHGGGAFSGKDPSKVDRSAAYATRHIAKNLVAAGVAEEVLVQVSYAIGIAKPTGVYVNTYGTSKVNLTDGEIAKKVSELFDLRPYFIETTLKLRNPIYSETAAYGHMGRKPQVVTKTFTRPGGETKQVEVELFTWEKLDRVEDIKQAFQL</sequence>
<dbReference type="InterPro" id="IPR022636">
    <property type="entry name" value="S-AdoMet_synthetase_sfam"/>
</dbReference>
<dbReference type="InterPro" id="IPR022628">
    <property type="entry name" value="S-AdoMet_synt_N"/>
</dbReference>
<feature type="binding site" evidence="10">
    <location>
        <position position="42"/>
    </location>
    <ligand>
        <name>K(+)</name>
        <dbReference type="ChEBI" id="CHEBI:29103"/>
    </ligand>
</feature>
<accession>A0A378RQF6</accession>
<dbReference type="GO" id="GO:0005524">
    <property type="term" value="F:ATP binding"/>
    <property type="evidence" value="ECO:0007669"/>
    <property type="project" value="UniProtKB-UniRule"/>
</dbReference>
<proteinExistence type="inferred from homology"/>
<name>A0A378RQF6_MYROD</name>
<evidence type="ECO:0000259" key="14">
    <source>
        <dbReference type="Pfam" id="PF02772"/>
    </source>
</evidence>
<comment type="cofactor">
    <cofactor evidence="10">
        <name>Mg(2+)</name>
        <dbReference type="ChEBI" id="CHEBI:18420"/>
    </cofactor>
    <text evidence="10">Binds 2 divalent ions per subunit.</text>
</comment>
<evidence type="ECO:0000259" key="15">
    <source>
        <dbReference type="Pfam" id="PF02773"/>
    </source>
</evidence>
<feature type="binding site" description="in other chain" evidence="10">
    <location>
        <position position="98"/>
    </location>
    <ligand>
        <name>L-methionine</name>
        <dbReference type="ChEBI" id="CHEBI:57844"/>
        <note>ligand shared between two neighboring subunits</note>
    </ligand>
</feature>
<dbReference type="HAMAP" id="MF_00086">
    <property type="entry name" value="S_AdoMet_synth1"/>
    <property type="match status" value="1"/>
</dbReference>
<dbReference type="InterPro" id="IPR022631">
    <property type="entry name" value="ADOMET_SYNTHASE_CS"/>
</dbReference>
<feature type="domain" description="S-adenosylmethionine synthetase C-terminal" evidence="15">
    <location>
        <begin position="257"/>
        <end position="390"/>
    </location>
</feature>
<dbReference type="GO" id="GO:0005737">
    <property type="term" value="C:cytoplasm"/>
    <property type="evidence" value="ECO:0007669"/>
    <property type="project" value="UniProtKB-SubCell"/>
</dbReference>
<dbReference type="EC" id="2.5.1.6" evidence="10"/>
<evidence type="ECO:0000256" key="7">
    <source>
        <dbReference type="ARBA" id="ARBA00022840"/>
    </source>
</evidence>
<keyword evidence="10" id="KW-0963">Cytoplasm</keyword>
<evidence type="ECO:0000256" key="12">
    <source>
        <dbReference type="RuleBase" id="RU004462"/>
    </source>
</evidence>
<reference evidence="16 17" key="1">
    <citation type="submission" date="2018-06" db="EMBL/GenBank/DDBJ databases">
        <authorList>
            <consortium name="Pathogen Informatics"/>
            <person name="Doyle S."/>
        </authorList>
    </citation>
    <scope>NUCLEOTIDE SEQUENCE [LARGE SCALE GENOMIC DNA]</scope>
    <source>
        <strain evidence="16 17">NCTC11179</strain>
    </source>
</reference>
<keyword evidence="17" id="KW-1185">Reference proteome</keyword>
<dbReference type="Gene3D" id="3.30.300.10">
    <property type="match status" value="3"/>
</dbReference>
<dbReference type="PIRSF" id="PIRSF000497">
    <property type="entry name" value="MAT"/>
    <property type="match status" value="1"/>
</dbReference>
<comment type="subunit">
    <text evidence="10">Homotetramer; dimer of dimers.</text>
</comment>
<dbReference type="GO" id="GO:0000287">
    <property type="term" value="F:magnesium ion binding"/>
    <property type="evidence" value="ECO:0007669"/>
    <property type="project" value="UniProtKB-UniRule"/>
</dbReference>
<dbReference type="CDD" id="cd18079">
    <property type="entry name" value="S-AdoMet_synt"/>
    <property type="match status" value="1"/>
</dbReference>
<feature type="binding site" description="in other chain" evidence="10">
    <location>
        <position position="14"/>
    </location>
    <ligand>
        <name>ATP</name>
        <dbReference type="ChEBI" id="CHEBI:30616"/>
        <note>ligand shared between two neighboring subunits</note>
    </ligand>
</feature>
<dbReference type="SUPFAM" id="SSF55973">
    <property type="entry name" value="S-adenosylmethionine synthetase"/>
    <property type="match status" value="3"/>
</dbReference>
<dbReference type="GO" id="GO:0004478">
    <property type="term" value="F:methionine adenosyltransferase activity"/>
    <property type="evidence" value="ECO:0007669"/>
    <property type="project" value="UniProtKB-UniRule"/>
</dbReference>
<keyword evidence="7 10" id="KW-0067">ATP-binding</keyword>
<comment type="pathway">
    <text evidence="1 10">Amino-acid biosynthesis; S-adenosyl-L-methionine biosynthesis; S-adenosyl-L-methionine from L-methionine: step 1/1.</text>
</comment>
<evidence type="ECO:0000256" key="3">
    <source>
        <dbReference type="ARBA" id="ARBA00022563"/>
    </source>
</evidence>
<comment type="function">
    <text evidence="10">Catalyzes the formation of S-adenosylmethionine (AdoMet) from methionine and ATP. The overall synthetic reaction is composed of two sequential steps, AdoMet formation and the subsequent tripolyphosphate hydrolysis which occurs prior to release of AdoMet from the enzyme.</text>
</comment>
<dbReference type="Pfam" id="PF02773">
    <property type="entry name" value="S-AdoMet_synt_C"/>
    <property type="match status" value="1"/>
</dbReference>
<evidence type="ECO:0000256" key="5">
    <source>
        <dbReference type="ARBA" id="ARBA00022723"/>
    </source>
</evidence>
<dbReference type="InterPro" id="IPR002133">
    <property type="entry name" value="S-AdoMet_synthetase"/>
</dbReference>
<comment type="cofactor">
    <cofactor evidence="10">
        <name>K(+)</name>
        <dbReference type="ChEBI" id="CHEBI:29103"/>
    </cofactor>
    <text evidence="10">Binds 1 potassium ion per subunit.</text>
</comment>
<dbReference type="GO" id="GO:0006730">
    <property type="term" value="P:one-carbon metabolic process"/>
    <property type="evidence" value="ECO:0007669"/>
    <property type="project" value="UniProtKB-KW"/>
</dbReference>
<feature type="binding site" evidence="10">
    <location>
        <position position="263"/>
    </location>
    <ligand>
        <name>ATP</name>
        <dbReference type="ChEBI" id="CHEBI:30616"/>
        <note>ligand shared between two neighboring subunits</note>
    </ligand>
</feature>
<evidence type="ECO:0000259" key="13">
    <source>
        <dbReference type="Pfam" id="PF00438"/>
    </source>
</evidence>
<organism evidence="16 17">
    <name type="scientific">Myroides odoratus</name>
    <name type="common">Flavobacterium odoratum</name>
    <dbReference type="NCBI Taxonomy" id="256"/>
    <lineage>
        <taxon>Bacteria</taxon>
        <taxon>Pseudomonadati</taxon>
        <taxon>Bacteroidota</taxon>
        <taxon>Flavobacteriia</taxon>
        <taxon>Flavobacteriales</taxon>
        <taxon>Flavobacteriaceae</taxon>
        <taxon>Myroides</taxon>
    </lineage>
</organism>
<dbReference type="GO" id="GO:0006556">
    <property type="term" value="P:S-adenosylmethionine biosynthetic process"/>
    <property type="evidence" value="ECO:0007669"/>
    <property type="project" value="UniProtKB-UniRule"/>
</dbReference>
<evidence type="ECO:0000256" key="4">
    <source>
        <dbReference type="ARBA" id="ARBA00022679"/>
    </source>
</evidence>
<feature type="region of interest" description="Flexible loop" evidence="10">
    <location>
        <begin position="98"/>
        <end position="108"/>
    </location>
</feature>
<keyword evidence="9 10" id="KW-0630">Potassium</keyword>
<dbReference type="UniPathway" id="UPA00315">
    <property type="reaction ID" value="UER00080"/>
</dbReference>
<feature type="domain" description="S-adenosylmethionine synthetase central" evidence="14">
    <location>
        <begin position="113"/>
        <end position="255"/>
    </location>
</feature>
<evidence type="ECO:0000313" key="17">
    <source>
        <dbReference type="Proteomes" id="UP000255024"/>
    </source>
</evidence>
<feature type="domain" description="S-adenosylmethionine synthetase N-terminal" evidence="13">
    <location>
        <begin position="3"/>
        <end position="100"/>
    </location>
</feature>